<dbReference type="KEGG" id="hqi:H9L05_21605"/>
<evidence type="ECO:0000313" key="2">
    <source>
        <dbReference type="Proteomes" id="UP000516093"/>
    </source>
</evidence>
<protein>
    <submittedName>
        <fullName evidence="1">Uncharacterized protein</fullName>
    </submittedName>
</protein>
<geneLocation type="plasmid" evidence="1 2">
    <name>p_unnamed1</name>
</geneLocation>
<dbReference type="EMBL" id="CP060785">
    <property type="protein sequence ID" value="QNP54270.1"/>
    <property type="molecule type" value="Genomic_DNA"/>
</dbReference>
<keyword evidence="1" id="KW-0614">Plasmid</keyword>
<keyword evidence="2" id="KW-1185">Reference proteome</keyword>
<gene>
    <name evidence="1" type="ORF">H9L05_21605</name>
</gene>
<dbReference type="RefSeq" id="WP_187734429.1">
    <property type="nucleotide sequence ID" value="NZ_CP060785.1"/>
</dbReference>
<sequence length="110" mass="11506">MLVGGRAVPLQPGGQVGVQIGRLLLQVVLVQIPHVEHILEQARGVGAGALNQAQVVHHFGRGRPLPGPAGHFALQQIGEQLDLGNGGFDIVGGQLQDGFLRVVEALELGF</sequence>
<dbReference type="AlphaFoldDB" id="A0A7H0H154"/>
<reference evidence="1 2" key="1">
    <citation type="submission" date="2020-08" db="EMBL/GenBank/DDBJ databases">
        <title>Genome sequence of Hymenobacter qilianensis JCM 19763T.</title>
        <authorList>
            <person name="Hyun D.-W."/>
            <person name="Bae J.-W."/>
        </authorList>
    </citation>
    <scope>NUCLEOTIDE SEQUENCE [LARGE SCALE GENOMIC DNA]</scope>
    <source>
        <strain evidence="1 2">JCM 19763</strain>
        <plasmid evidence="1 2">p_unnamed1</plasmid>
    </source>
</reference>
<proteinExistence type="predicted"/>
<evidence type="ECO:0000313" key="1">
    <source>
        <dbReference type="EMBL" id="QNP54270.1"/>
    </source>
</evidence>
<dbReference type="Proteomes" id="UP000516093">
    <property type="component" value="Plasmid p_unnamed1"/>
</dbReference>
<accession>A0A7H0H154</accession>
<name>A0A7H0H154_9BACT</name>
<organism evidence="1 2">
    <name type="scientific">Hymenobacter qilianensis</name>
    <dbReference type="NCBI Taxonomy" id="1385715"/>
    <lineage>
        <taxon>Bacteria</taxon>
        <taxon>Pseudomonadati</taxon>
        <taxon>Bacteroidota</taxon>
        <taxon>Cytophagia</taxon>
        <taxon>Cytophagales</taxon>
        <taxon>Hymenobacteraceae</taxon>
        <taxon>Hymenobacter</taxon>
    </lineage>
</organism>